<sequence>MADVLDIENSEEFEVDEDGERGIERLKEKARKRKGRGYDSLAPEGDGTTPGPQRSVEGWILNYMMDGVQIKLNSNV</sequence>
<protein>
    <submittedName>
        <fullName evidence="2">Tsunagi</fullName>
    </submittedName>
</protein>
<reference evidence="2 3" key="1">
    <citation type="journal article" date="2015" name="Genome Biol. Evol.">
        <title>The genome of winter moth (Operophtera brumata) provides a genomic perspective on sexual dimorphism and phenology.</title>
        <authorList>
            <person name="Derks M.F."/>
            <person name="Smit S."/>
            <person name="Salis L."/>
            <person name="Schijlen E."/>
            <person name="Bossers A."/>
            <person name="Mateman C."/>
            <person name="Pijl A.S."/>
            <person name="de Ridder D."/>
            <person name="Groenen M.A."/>
            <person name="Visser M.E."/>
            <person name="Megens H.J."/>
        </authorList>
    </citation>
    <scope>NUCLEOTIDE SEQUENCE [LARGE SCALE GENOMIC DNA]</scope>
    <source>
        <strain evidence="2">WM2013NL</strain>
        <tissue evidence="2">Head and thorax</tissue>
    </source>
</reference>
<comment type="caution">
    <text evidence="2">The sequence shown here is derived from an EMBL/GenBank/DDBJ whole genome shotgun (WGS) entry which is preliminary data.</text>
</comment>
<name>A0A0L7KZG5_OPEBR</name>
<dbReference type="Proteomes" id="UP000037510">
    <property type="component" value="Unassembled WGS sequence"/>
</dbReference>
<feature type="region of interest" description="Disordered" evidence="1">
    <location>
        <begin position="1"/>
        <end position="54"/>
    </location>
</feature>
<organism evidence="2 3">
    <name type="scientific">Operophtera brumata</name>
    <name type="common">Winter moth</name>
    <name type="synonym">Phalaena brumata</name>
    <dbReference type="NCBI Taxonomy" id="104452"/>
    <lineage>
        <taxon>Eukaryota</taxon>
        <taxon>Metazoa</taxon>
        <taxon>Ecdysozoa</taxon>
        <taxon>Arthropoda</taxon>
        <taxon>Hexapoda</taxon>
        <taxon>Insecta</taxon>
        <taxon>Pterygota</taxon>
        <taxon>Neoptera</taxon>
        <taxon>Endopterygota</taxon>
        <taxon>Lepidoptera</taxon>
        <taxon>Glossata</taxon>
        <taxon>Ditrysia</taxon>
        <taxon>Geometroidea</taxon>
        <taxon>Geometridae</taxon>
        <taxon>Larentiinae</taxon>
        <taxon>Operophtera</taxon>
    </lineage>
</organism>
<gene>
    <name evidence="2" type="ORF">OBRU01_18076</name>
</gene>
<evidence type="ECO:0000313" key="2">
    <source>
        <dbReference type="EMBL" id="KOB68617.1"/>
    </source>
</evidence>
<feature type="compositionally biased region" description="Acidic residues" evidence="1">
    <location>
        <begin position="1"/>
        <end position="19"/>
    </location>
</feature>
<dbReference type="STRING" id="104452.A0A0L7KZG5"/>
<evidence type="ECO:0000313" key="3">
    <source>
        <dbReference type="Proteomes" id="UP000037510"/>
    </source>
</evidence>
<dbReference type="InterPro" id="IPR012677">
    <property type="entry name" value="Nucleotide-bd_a/b_plait_sf"/>
</dbReference>
<dbReference type="AlphaFoldDB" id="A0A0L7KZG5"/>
<dbReference type="EMBL" id="JTDY01004090">
    <property type="protein sequence ID" value="KOB68617.1"/>
    <property type="molecule type" value="Genomic_DNA"/>
</dbReference>
<evidence type="ECO:0000256" key="1">
    <source>
        <dbReference type="SAM" id="MobiDB-lite"/>
    </source>
</evidence>
<keyword evidence="3" id="KW-1185">Reference proteome</keyword>
<accession>A0A0L7KZG5</accession>
<proteinExistence type="predicted"/>
<dbReference type="Gene3D" id="3.30.70.330">
    <property type="match status" value="1"/>
</dbReference>